<feature type="binding site" evidence="4">
    <location>
        <position position="243"/>
    </location>
    <ligand>
        <name>3-dehydroquinate</name>
        <dbReference type="ChEBI" id="CHEBI:32364"/>
    </ligand>
</feature>
<dbReference type="EMBL" id="PFMR01000171">
    <property type="protein sequence ID" value="PIZ16673.1"/>
    <property type="molecule type" value="Genomic_DNA"/>
</dbReference>
<comment type="similarity">
    <text evidence="4">Belongs to the type-I 3-dehydroquinase family.</text>
</comment>
<evidence type="ECO:0000256" key="1">
    <source>
        <dbReference type="ARBA" id="ARBA00001864"/>
    </source>
</evidence>
<dbReference type="NCBIfam" id="TIGR01093">
    <property type="entry name" value="aroD"/>
    <property type="match status" value="1"/>
</dbReference>
<dbReference type="GO" id="GO:0009073">
    <property type="term" value="P:aromatic amino acid family biosynthetic process"/>
    <property type="evidence" value="ECO:0007669"/>
    <property type="project" value="UniProtKB-KW"/>
</dbReference>
<feature type="active site" description="Schiff-base intermediate with substrate" evidence="4">
    <location>
        <position position="181"/>
    </location>
</feature>
<sequence length="255" mass="28801">MFAPGYRNFRKDAKASRKRGDTLRKKVKIGGLDFKEPRIAVTLAGITPKLLKTARIEGADIIELRADKMKKPAPARIIKALDRIRKAGFPSILTIRNREEGAERHIPDKKRLLLFRQAIKAADAVDIEYFSRDIRDAVIKLARRNRKTVIVSFHALDSTPSDFLFGRVLKLAFQKKADIVKIAAMANTFDDMVRLSSFTYDNRNKNIITLSLGQVGRTSRVIFPSLGSIMTYGFVDRPQAPGQMRVSFIKRLLSA</sequence>
<dbReference type="Pfam" id="PF01487">
    <property type="entry name" value="DHquinase_I"/>
    <property type="match status" value="1"/>
</dbReference>
<dbReference type="InterPro" id="IPR013785">
    <property type="entry name" value="Aldolase_TIM"/>
</dbReference>
<dbReference type="PANTHER" id="PTHR43699:SF1">
    <property type="entry name" value="3-DEHYDROQUINATE DEHYDRATASE"/>
    <property type="match status" value="1"/>
</dbReference>
<keyword evidence="4" id="KW-0057">Aromatic amino acid biosynthesis</keyword>
<accession>A0A2M7SBK2</accession>
<evidence type="ECO:0000256" key="3">
    <source>
        <dbReference type="ARBA" id="ARBA00023270"/>
    </source>
</evidence>
<reference evidence="6" key="1">
    <citation type="submission" date="2017-09" db="EMBL/GenBank/DDBJ databases">
        <title>Depth-based differentiation of microbial function through sediment-hosted aquifers and enrichment of novel symbionts in the deep terrestrial subsurface.</title>
        <authorList>
            <person name="Probst A.J."/>
            <person name="Ladd B."/>
            <person name="Jarett J.K."/>
            <person name="Geller-Mcgrath D.E."/>
            <person name="Sieber C.M.K."/>
            <person name="Emerson J.B."/>
            <person name="Anantharaman K."/>
            <person name="Thomas B.C."/>
            <person name="Malmstrom R."/>
            <person name="Stieglmeier M."/>
            <person name="Klingl A."/>
            <person name="Woyke T."/>
            <person name="Ryan C.M."/>
            <person name="Banfield J.F."/>
        </authorList>
    </citation>
    <scope>NUCLEOTIDE SEQUENCE [LARGE SCALE GENOMIC DNA]</scope>
</reference>
<feature type="binding site" evidence="4">
    <location>
        <position position="220"/>
    </location>
    <ligand>
        <name>3-dehydroquinate</name>
        <dbReference type="ChEBI" id="CHEBI:32364"/>
    </ligand>
</feature>
<feature type="binding site" evidence="4">
    <location>
        <begin position="63"/>
        <end position="65"/>
    </location>
    <ligand>
        <name>3-dehydroquinate</name>
        <dbReference type="ChEBI" id="CHEBI:32364"/>
    </ligand>
</feature>
<dbReference type="AlphaFoldDB" id="A0A2M7SBK2"/>
<evidence type="ECO:0000313" key="5">
    <source>
        <dbReference type="EMBL" id="PIZ16673.1"/>
    </source>
</evidence>
<feature type="binding site" evidence="4">
    <location>
        <position position="96"/>
    </location>
    <ligand>
        <name>3-dehydroquinate</name>
        <dbReference type="ChEBI" id="CHEBI:32364"/>
    </ligand>
</feature>
<keyword evidence="4" id="KW-0028">Amino-acid biosynthesis</keyword>
<dbReference type="Gene3D" id="3.20.20.70">
    <property type="entry name" value="Aldolase class I"/>
    <property type="match status" value="1"/>
</dbReference>
<comment type="subunit">
    <text evidence="4">Homodimer.</text>
</comment>
<dbReference type="EC" id="4.2.1.10" evidence="4"/>
<organism evidence="5 6">
    <name type="scientific">Candidatus Desantisbacteria bacterium CG_4_10_14_0_8_um_filter_48_22</name>
    <dbReference type="NCBI Taxonomy" id="1974543"/>
    <lineage>
        <taxon>Bacteria</taxon>
        <taxon>Candidatus Desantisiibacteriota</taxon>
    </lineage>
</organism>
<dbReference type="GO" id="GO:0009423">
    <property type="term" value="P:chorismate biosynthetic process"/>
    <property type="evidence" value="ECO:0007669"/>
    <property type="project" value="UniProtKB-UniRule"/>
</dbReference>
<dbReference type="HAMAP" id="MF_00214">
    <property type="entry name" value="AroD"/>
    <property type="match status" value="1"/>
</dbReference>
<name>A0A2M7SBK2_9BACT</name>
<dbReference type="PANTHER" id="PTHR43699">
    <property type="entry name" value="3-DEHYDROQUINATE DEHYDRATASE"/>
    <property type="match status" value="1"/>
</dbReference>
<comment type="pathway">
    <text evidence="4">Metabolic intermediate biosynthesis; chorismate biosynthesis; chorismate from D-erythrose 4-phosphate and phosphoenolpyruvate: step 3/7.</text>
</comment>
<evidence type="ECO:0000256" key="2">
    <source>
        <dbReference type="ARBA" id="ARBA00023239"/>
    </source>
</evidence>
<comment type="caution">
    <text evidence="4">Lacks conserved residue(s) required for the propagation of feature annotation.</text>
</comment>
<keyword evidence="3 4" id="KW-0704">Schiff base</keyword>
<evidence type="ECO:0000256" key="4">
    <source>
        <dbReference type="HAMAP-Rule" id="MF_00214"/>
    </source>
</evidence>
<dbReference type="SUPFAM" id="SSF51569">
    <property type="entry name" value="Aldolase"/>
    <property type="match status" value="1"/>
</dbReference>
<dbReference type="InterPro" id="IPR050146">
    <property type="entry name" value="Type-I_3-dehydroquinase"/>
</dbReference>
<protein>
    <recommendedName>
        <fullName evidence="4">3-dehydroquinate dehydratase</fullName>
        <shortName evidence="4">3-dehydroquinase</shortName>
        <ecNumber evidence="4">4.2.1.10</ecNumber>
    </recommendedName>
    <alternativeName>
        <fullName evidence="4">Type I DHQase</fullName>
    </alternativeName>
    <alternativeName>
        <fullName evidence="4">Type I dehydroquinase</fullName>
        <shortName evidence="4">DHQ1</shortName>
    </alternativeName>
</protein>
<dbReference type="GO" id="GO:0046279">
    <property type="term" value="P:3,4-dihydroxybenzoate biosynthetic process"/>
    <property type="evidence" value="ECO:0007669"/>
    <property type="project" value="TreeGrafter"/>
</dbReference>
<dbReference type="UniPathway" id="UPA00053">
    <property type="reaction ID" value="UER00086"/>
</dbReference>
<dbReference type="GO" id="GO:0008652">
    <property type="term" value="P:amino acid biosynthetic process"/>
    <property type="evidence" value="ECO:0007669"/>
    <property type="project" value="UniProtKB-KW"/>
</dbReference>
<gene>
    <name evidence="4 5" type="primary">aroD</name>
    <name evidence="5" type="ORF">COY52_06415</name>
</gene>
<feature type="active site" description="Proton donor/acceptor" evidence="4">
    <location>
        <position position="154"/>
    </location>
</feature>
<dbReference type="CDD" id="cd00502">
    <property type="entry name" value="DHQase_I"/>
    <property type="match status" value="1"/>
</dbReference>
<proteinExistence type="inferred from homology"/>
<evidence type="ECO:0000313" key="6">
    <source>
        <dbReference type="Proteomes" id="UP000229307"/>
    </source>
</evidence>
<keyword evidence="2 4" id="KW-0456">Lyase</keyword>
<dbReference type="InterPro" id="IPR001381">
    <property type="entry name" value="DHquinase_I"/>
</dbReference>
<dbReference type="GO" id="GO:0003855">
    <property type="term" value="F:3-dehydroquinate dehydratase activity"/>
    <property type="evidence" value="ECO:0007669"/>
    <property type="project" value="UniProtKB-UniRule"/>
</dbReference>
<dbReference type="Proteomes" id="UP000229307">
    <property type="component" value="Unassembled WGS sequence"/>
</dbReference>
<comment type="function">
    <text evidence="4">Involved in the third step of the chorismate pathway, which leads to the biosynthesis of aromatic amino acids. Catalyzes the cis-dehydration of 3-dehydroquinate (DHQ) and introduces the first double bond of the aromatic ring to yield 3-dehydroshikimate.</text>
</comment>
<comment type="catalytic activity">
    <reaction evidence="1 4">
        <text>3-dehydroquinate = 3-dehydroshikimate + H2O</text>
        <dbReference type="Rhea" id="RHEA:21096"/>
        <dbReference type="ChEBI" id="CHEBI:15377"/>
        <dbReference type="ChEBI" id="CHEBI:16630"/>
        <dbReference type="ChEBI" id="CHEBI:32364"/>
        <dbReference type="EC" id="4.2.1.10"/>
    </reaction>
</comment>
<comment type="caution">
    <text evidence="5">The sequence shown here is derived from an EMBL/GenBank/DDBJ whole genome shotgun (WGS) entry which is preliminary data.</text>
</comment>